<name>A0A6H5IX48_9HYME</name>
<keyword evidence="2" id="KW-1185">Reference proteome</keyword>
<dbReference type="Proteomes" id="UP000479190">
    <property type="component" value="Unassembled WGS sequence"/>
</dbReference>
<evidence type="ECO:0000313" key="1">
    <source>
        <dbReference type="EMBL" id="CAB0042913.1"/>
    </source>
</evidence>
<sequence>HGGHNHVRQPSCAARNSVKKELGLCAPVLAQQPSCYKPLCLPTCRSSFESHVQRHAAAAAAPAEESAPQRIKIGVPRINAGFGVRRLENSVSRV</sequence>
<accession>A0A6H5IX48</accession>
<gene>
    <name evidence="1" type="ORF">TBRA_LOCUS14501</name>
</gene>
<protein>
    <submittedName>
        <fullName evidence="1">Uncharacterized protein</fullName>
    </submittedName>
</protein>
<organism evidence="1 2">
    <name type="scientific">Trichogramma brassicae</name>
    <dbReference type="NCBI Taxonomy" id="86971"/>
    <lineage>
        <taxon>Eukaryota</taxon>
        <taxon>Metazoa</taxon>
        <taxon>Ecdysozoa</taxon>
        <taxon>Arthropoda</taxon>
        <taxon>Hexapoda</taxon>
        <taxon>Insecta</taxon>
        <taxon>Pterygota</taxon>
        <taxon>Neoptera</taxon>
        <taxon>Endopterygota</taxon>
        <taxon>Hymenoptera</taxon>
        <taxon>Apocrita</taxon>
        <taxon>Proctotrupomorpha</taxon>
        <taxon>Chalcidoidea</taxon>
        <taxon>Trichogrammatidae</taxon>
        <taxon>Trichogramma</taxon>
    </lineage>
</organism>
<reference evidence="1 2" key="1">
    <citation type="submission" date="2020-02" db="EMBL/GenBank/DDBJ databases">
        <authorList>
            <person name="Ferguson B K."/>
        </authorList>
    </citation>
    <scope>NUCLEOTIDE SEQUENCE [LARGE SCALE GENOMIC DNA]</scope>
</reference>
<evidence type="ECO:0000313" key="2">
    <source>
        <dbReference type="Proteomes" id="UP000479190"/>
    </source>
</evidence>
<dbReference type="EMBL" id="CADCXV010001239">
    <property type="protein sequence ID" value="CAB0042913.1"/>
    <property type="molecule type" value="Genomic_DNA"/>
</dbReference>
<dbReference type="AlphaFoldDB" id="A0A6H5IX48"/>
<feature type="non-terminal residue" evidence="1">
    <location>
        <position position="1"/>
    </location>
</feature>
<proteinExistence type="predicted"/>